<dbReference type="Pfam" id="PF00957">
    <property type="entry name" value="Synaptobrevin"/>
    <property type="match status" value="1"/>
</dbReference>
<gene>
    <name evidence="2" type="ORF">NP493_842g00000</name>
</gene>
<evidence type="ECO:0000259" key="1">
    <source>
        <dbReference type="Pfam" id="PF00957"/>
    </source>
</evidence>
<keyword evidence="3" id="KW-1185">Reference proteome</keyword>
<proteinExistence type="predicted"/>
<dbReference type="Proteomes" id="UP001209878">
    <property type="component" value="Unassembled WGS sequence"/>
</dbReference>
<dbReference type="AlphaFoldDB" id="A0AAD9KLQ9"/>
<name>A0AAD9KLQ9_RIDPI</name>
<dbReference type="InterPro" id="IPR042855">
    <property type="entry name" value="V_SNARE_CC"/>
</dbReference>
<dbReference type="CDD" id="cd15873">
    <property type="entry name" value="R-SNARE_STXBP5_6"/>
    <property type="match status" value="1"/>
</dbReference>
<evidence type="ECO:0000313" key="2">
    <source>
        <dbReference type="EMBL" id="KAK2173914.1"/>
    </source>
</evidence>
<dbReference type="Gene3D" id="1.20.5.110">
    <property type="match status" value="1"/>
</dbReference>
<feature type="domain" description="V-SNARE coiled-coil homology" evidence="1">
    <location>
        <begin position="51"/>
        <end position="91"/>
    </location>
</feature>
<organism evidence="2 3">
    <name type="scientific">Ridgeia piscesae</name>
    <name type="common">Tubeworm</name>
    <dbReference type="NCBI Taxonomy" id="27915"/>
    <lineage>
        <taxon>Eukaryota</taxon>
        <taxon>Metazoa</taxon>
        <taxon>Spiralia</taxon>
        <taxon>Lophotrochozoa</taxon>
        <taxon>Annelida</taxon>
        <taxon>Polychaeta</taxon>
        <taxon>Sedentaria</taxon>
        <taxon>Canalipalpata</taxon>
        <taxon>Sabellida</taxon>
        <taxon>Siboglinidae</taxon>
        <taxon>Ridgeia</taxon>
    </lineage>
</organism>
<dbReference type="SUPFAM" id="SSF58038">
    <property type="entry name" value="SNARE fusion complex"/>
    <property type="match status" value="1"/>
</dbReference>
<sequence length="96" mass="11281">MSNKPPSHIEPPKVFLESLPNVCFHPTVRAFVRCFHPTMRAFLMCVFLVFQAAIERGEKLGDLDDRTAAMRTEAEVYAENAHKLMMKYRDKKWYQF</sequence>
<protein>
    <recommendedName>
        <fullName evidence="1">V-SNARE coiled-coil homology domain-containing protein</fullName>
    </recommendedName>
</protein>
<evidence type="ECO:0000313" key="3">
    <source>
        <dbReference type="Proteomes" id="UP001209878"/>
    </source>
</evidence>
<comment type="caution">
    <text evidence="2">The sequence shown here is derived from an EMBL/GenBank/DDBJ whole genome shotgun (WGS) entry which is preliminary data.</text>
</comment>
<reference evidence="2" key="1">
    <citation type="journal article" date="2023" name="Mol. Biol. Evol.">
        <title>Third-Generation Sequencing Reveals the Adaptive Role of the Epigenome in Three Deep-Sea Polychaetes.</title>
        <authorList>
            <person name="Perez M."/>
            <person name="Aroh O."/>
            <person name="Sun Y."/>
            <person name="Lan Y."/>
            <person name="Juniper S.K."/>
            <person name="Young C.R."/>
            <person name="Angers B."/>
            <person name="Qian P.Y."/>
        </authorList>
    </citation>
    <scope>NUCLEOTIDE SEQUENCE</scope>
    <source>
        <strain evidence="2">R07B-5</strain>
    </source>
</reference>
<dbReference type="EMBL" id="JAODUO010000842">
    <property type="protein sequence ID" value="KAK2173914.1"/>
    <property type="molecule type" value="Genomic_DNA"/>
</dbReference>
<accession>A0AAD9KLQ9</accession>